<dbReference type="Pfam" id="PF07727">
    <property type="entry name" value="RVT_2"/>
    <property type="match status" value="1"/>
</dbReference>
<dbReference type="Pfam" id="PF25597">
    <property type="entry name" value="SH3_retrovirus"/>
    <property type="match status" value="1"/>
</dbReference>
<accession>A0A6L2NQN0</accession>
<evidence type="ECO:0000313" key="3">
    <source>
        <dbReference type="EMBL" id="GEU87897.1"/>
    </source>
</evidence>
<dbReference type="InterPro" id="IPR057670">
    <property type="entry name" value="SH3_retrovirus"/>
</dbReference>
<dbReference type="AlphaFoldDB" id="A0A6L2NQN0"/>
<name>A0A6L2NQN0_TANCI</name>
<comment type="caution">
    <text evidence="3">The sequence shown here is derived from an EMBL/GenBank/DDBJ whole genome shotgun (WGS) entry which is preliminary data.</text>
</comment>
<sequence length="368" mass="43038">MADGKKASNGAHCKSCDRNLRTEGGLQDHNQAKQADFVGERKKCHTIILSFNFGRGILGCEALVKQDTLNKLDKLKPRSINCIFVRYLKETTHYSFYYLFKKKVIVAQNANFLENSLINKEASGSLEDFEIIQEEDTHPSIDTSLHHEEDDLEMDEPQINIIPIHRSTRIRHALDRMCLYINAKEHELKDLVEPTNYKATLLDLKFNKWLDAINVEMQSMKDNAVWDLVKLHPDRKTIGRKWLFKKKTDMDRAVHTYKARLMEKVYTQTPRMDYEETFSPISKIRAIRILIAVCTFYYYEIWNTKDMFLIYGGDIKRELKVSCYTNAGYLMDVDDLKSQTGYAFILNGGAVDWKSAKQKHFRYFICRR</sequence>
<evidence type="ECO:0000259" key="1">
    <source>
        <dbReference type="Pfam" id="PF07727"/>
    </source>
</evidence>
<reference evidence="3" key="1">
    <citation type="journal article" date="2019" name="Sci. Rep.">
        <title>Draft genome of Tanacetum cinerariifolium, the natural source of mosquito coil.</title>
        <authorList>
            <person name="Yamashiro T."/>
            <person name="Shiraishi A."/>
            <person name="Satake H."/>
            <person name="Nakayama K."/>
        </authorList>
    </citation>
    <scope>NUCLEOTIDE SEQUENCE</scope>
</reference>
<feature type="domain" description="Retroviral polymerase SH3-like" evidence="2">
    <location>
        <begin position="70"/>
        <end position="120"/>
    </location>
</feature>
<organism evidence="3">
    <name type="scientific">Tanacetum cinerariifolium</name>
    <name type="common">Dalmatian daisy</name>
    <name type="synonym">Chrysanthemum cinerariifolium</name>
    <dbReference type="NCBI Taxonomy" id="118510"/>
    <lineage>
        <taxon>Eukaryota</taxon>
        <taxon>Viridiplantae</taxon>
        <taxon>Streptophyta</taxon>
        <taxon>Embryophyta</taxon>
        <taxon>Tracheophyta</taxon>
        <taxon>Spermatophyta</taxon>
        <taxon>Magnoliopsida</taxon>
        <taxon>eudicotyledons</taxon>
        <taxon>Gunneridae</taxon>
        <taxon>Pentapetalae</taxon>
        <taxon>asterids</taxon>
        <taxon>campanulids</taxon>
        <taxon>Asterales</taxon>
        <taxon>Asteraceae</taxon>
        <taxon>Asteroideae</taxon>
        <taxon>Anthemideae</taxon>
        <taxon>Anthemidinae</taxon>
        <taxon>Tanacetum</taxon>
    </lineage>
</organism>
<dbReference type="EMBL" id="BKCJ010009634">
    <property type="protein sequence ID" value="GEU87897.1"/>
    <property type="molecule type" value="Genomic_DNA"/>
</dbReference>
<gene>
    <name evidence="3" type="ORF">Tci_059875</name>
</gene>
<protein>
    <submittedName>
        <fullName evidence="3">Uncharacterized protein</fullName>
    </submittedName>
</protein>
<feature type="domain" description="Reverse transcriptase Ty1/copia-type" evidence="1">
    <location>
        <begin position="223"/>
        <end position="303"/>
    </location>
</feature>
<evidence type="ECO:0000259" key="2">
    <source>
        <dbReference type="Pfam" id="PF25597"/>
    </source>
</evidence>
<dbReference type="InterPro" id="IPR013103">
    <property type="entry name" value="RVT_2"/>
</dbReference>
<proteinExistence type="predicted"/>